<dbReference type="InterPro" id="IPR036875">
    <property type="entry name" value="Znf_CCHC_sf"/>
</dbReference>
<evidence type="ECO:0000313" key="4">
    <source>
        <dbReference type="EMBL" id="GEU74198.1"/>
    </source>
</evidence>
<proteinExistence type="predicted"/>
<dbReference type="InterPro" id="IPR001878">
    <property type="entry name" value="Znf_CCHC"/>
</dbReference>
<dbReference type="EMBL" id="BKCJ010006841">
    <property type="protein sequence ID" value="GEU74198.1"/>
    <property type="molecule type" value="Genomic_DNA"/>
</dbReference>
<evidence type="ECO:0000259" key="3">
    <source>
        <dbReference type="PROSITE" id="PS50158"/>
    </source>
</evidence>
<protein>
    <recommendedName>
        <fullName evidence="3">CCHC-type domain-containing protein</fullName>
    </recommendedName>
</protein>
<dbReference type="PROSITE" id="PS50158">
    <property type="entry name" value="ZF_CCHC"/>
    <property type="match status" value="1"/>
</dbReference>
<keyword evidence="1" id="KW-0479">Metal-binding</keyword>
<dbReference type="AlphaFoldDB" id="A0A6L2MJQ1"/>
<name>A0A6L2MJQ1_TANCI</name>
<evidence type="ECO:0000256" key="2">
    <source>
        <dbReference type="SAM" id="MobiDB-lite"/>
    </source>
</evidence>
<dbReference type="Gene3D" id="4.10.60.10">
    <property type="entry name" value="Zinc finger, CCHC-type"/>
    <property type="match status" value="1"/>
</dbReference>
<keyword evidence="1" id="KW-0862">Zinc</keyword>
<organism evidence="4">
    <name type="scientific">Tanacetum cinerariifolium</name>
    <name type="common">Dalmatian daisy</name>
    <name type="synonym">Chrysanthemum cinerariifolium</name>
    <dbReference type="NCBI Taxonomy" id="118510"/>
    <lineage>
        <taxon>Eukaryota</taxon>
        <taxon>Viridiplantae</taxon>
        <taxon>Streptophyta</taxon>
        <taxon>Embryophyta</taxon>
        <taxon>Tracheophyta</taxon>
        <taxon>Spermatophyta</taxon>
        <taxon>Magnoliopsida</taxon>
        <taxon>eudicotyledons</taxon>
        <taxon>Gunneridae</taxon>
        <taxon>Pentapetalae</taxon>
        <taxon>asterids</taxon>
        <taxon>campanulids</taxon>
        <taxon>Asterales</taxon>
        <taxon>Asteraceae</taxon>
        <taxon>Asteroideae</taxon>
        <taxon>Anthemideae</taxon>
        <taxon>Anthemidinae</taxon>
        <taxon>Tanacetum</taxon>
    </lineage>
</organism>
<evidence type="ECO:0000256" key="1">
    <source>
        <dbReference type="PROSITE-ProRule" id="PRU00047"/>
    </source>
</evidence>
<reference evidence="4" key="1">
    <citation type="journal article" date="2019" name="Sci. Rep.">
        <title>Draft genome of Tanacetum cinerariifolium, the natural source of mosquito coil.</title>
        <authorList>
            <person name="Yamashiro T."/>
            <person name="Shiraishi A."/>
            <person name="Satake H."/>
            <person name="Nakayama K."/>
        </authorList>
    </citation>
    <scope>NUCLEOTIDE SEQUENCE</scope>
</reference>
<dbReference type="GO" id="GO:0003676">
    <property type="term" value="F:nucleic acid binding"/>
    <property type="evidence" value="ECO:0007669"/>
    <property type="project" value="InterPro"/>
</dbReference>
<comment type="caution">
    <text evidence="4">The sequence shown here is derived from an EMBL/GenBank/DDBJ whole genome shotgun (WGS) entry which is preliminary data.</text>
</comment>
<sequence length="246" mass="27814">MSINDFYNNFKIVKQEVKRTVVSSSSSGSPNIAFLSSPGSTNEDDTASIQVSVVSTPVSTVSSPDNTQIHEDDLEEKYLKWQLALLSMRARMYFQKTGKKITINGSDIAGYDKTKVECFNCHKMEHFARECRSLRNQESRSSNQDNSRKTVIVEDTSFKAMVAIDGAGFDWSYMADDEVPSNMALMAFSDSEVQNSKTCSNTCLKSYETLKTQYDNLRIEFNKSEFDLATYKRGLASVEEQLLFYK</sequence>
<dbReference type="SMART" id="SM00343">
    <property type="entry name" value="ZnF_C2HC"/>
    <property type="match status" value="1"/>
</dbReference>
<keyword evidence="1" id="KW-0863">Zinc-finger</keyword>
<dbReference type="SUPFAM" id="SSF57756">
    <property type="entry name" value="Retrovirus zinc finger-like domains"/>
    <property type="match status" value="1"/>
</dbReference>
<feature type="region of interest" description="Disordered" evidence="2">
    <location>
        <begin position="23"/>
        <end position="45"/>
    </location>
</feature>
<gene>
    <name evidence="4" type="ORF">Tci_046176</name>
</gene>
<dbReference type="GO" id="GO:0008270">
    <property type="term" value="F:zinc ion binding"/>
    <property type="evidence" value="ECO:0007669"/>
    <property type="project" value="UniProtKB-KW"/>
</dbReference>
<accession>A0A6L2MJQ1</accession>
<feature type="domain" description="CCHC-type" evidence="3">
    <location>
        <begin position="118"/>
        <end position="133"/>
    </location>
</feature>
<dbReference type="Pfam" id="PF00098">
    <property type="entry name" value="zf-CCHC"/>
    <property type="match status" value="1"/>
</dbReference>